<dbReference type="NCBIfam" id="NF001299">
    <property type="entry name" value="PRK00241.1"/>
    <property type="match status" value="1"/>
</dbReference>
<evidence type="ECO:0000256" key="4">
    <source>
        <dbReference type="ARBA" id="ARBA00012381"/>
    </source>
</evidence>
<gene>
    <name evidence="12" type="primary">nudC</name>
    <name evidence="12" type="ORF">GPAL_3674</name>
</gene>
<dbReference type="Gene3D" id="3.90.79.10">
    <property type="entry name" value="Nucleoside Triphosphate Pyrophosphohydrolase"/>
    <property type="match status" value="1"/>
</dbReference>
<dbReference type="Gene3D" id="3.90.79.20">
    <property type="match status" value="1"/>
</dbReference>
<name>K7A4T4_9ALTE</name>
<feature type="domain" description="Nudix hydrolase" evidence="11">
    <location>
        <begin position="137"/>
        <end position="261"/>
    </location>
</feature>
<dbReference type="EC" id="3.6.1.22" evidence="4"/>
<comment type="cofactor">
    <cofactor evidence="1">
        <name>Mg(2+)</name>
        <dbReference type="ChEBI" id="CHEBI:18420"/>
    </cofactor>
</comment>
<keyword evidence="7" id="KW-0460">Magnesium</keyword>
<evidence type="ECO:0000256" key="9">
    <source>
        <dbReference type="ARBA" id="ARBA00023679"/>
    </source>
</evidence>
<dbReference type="RefSeq" id="WP_006014743.1">
    <property type="nucleotide sequence ID" value="NZ_BAEQ01000063.1"/>
</dbReference>
<dbReference type="GO" id="GO:0110153">
    <property type="term" value="F:RNA NAD-cap (NMN-forming) hydrolase activity"/>
    <property type="evidence" value="ECO:0007669"/>
    <property type="project" value="RHEA"/>
</dbReference>
<comment type="similarity">
    <text evidence="3">Belongs to the Nudix hydrolase family. NudC subfamily.</text>
</comment>
<dbReference type="Pfam" id="PF09297">
    <property type="entry name" value="Zn_ribbon_NUD"/>
    <property type="match status" value="1"/>
</dbReference>
<evidence type="ECO:0000256" key="8">
    <source>
        <dbReference type="ARBA" id="ARBA00023027"/>
    </source>
</evidence>
<dbReference type="InterPro" id="IPR020476">
    <property type="entry name" value="Nudix_hydrolase"/>
</dbReference>
<dbReference type="SUPFAM" id="SSF55811">
    <property type="entry name" value="Nudix"/>
    <property type="match status" value="1"/>
</dbReference>
<evidence type="ECO:0000256" key="1">
    <source>
        <dbReference type="ARBA" id="ARBA00001946"/>
    </source>
</evidence>
<dbReference type="PROSITE" id="PS51462">
    <property type="entry name" value="NUDIX"/>
    <property type="match status" value="1"/>
</dbReference>
<dbReference type="PANTHER" id="PTHR42904">
    <property type="entry name" value="NUDIX HYDROLASE, NUDC SUBFAMILY"/>
    <property type="match status" value="1"/>
</dbReference>
<accession>K7A4T4</accession>
<sequence length="271" mass="31262">MTATTKTKRYFIFSNDRLLVPAEADLRAGVELLSDLAQEIFSEYTDQTVYIHANEHVEHHLVDMQKEKVEHDSVRSISLREVVMLMPKEDFQHVAQAWQYAVFLRTHQFCGRCGSRMDRVSWEMAMHCHSCQHRSYPRVSPCIIVAIRRENKILLAQGERQKESGFFSILAGFVESGETLEQAVHREVFEEVGIKVKKLEYFSSQPWPFPHSLMVGYLAEYDNGDIVVDGKEIIQADWFDIDNLPVVPPKFSIAGRLIEETQKIMAKNSVQ</sequence>
<dbReference type="PROSITE" id="PS00893">
    <property type="entry name" value="NUDIX_BOX"/>
    <property type="match status" value="1"/>
</dbReference>
<dbReference type="GO" id="GO:0019677">
    <property type="term" value="P:NAD+ catabolic process"/>
    <property type="evidence" value="ECO:0007669"/>
    <property type="project" value="TreeGrafter"/>
</dbReference>
<dbReference type="STRING" id="1121922.GCA_000428905_03225"/>
<dbReference type="InterPro" id="IPR015797">
    <property type="entry name" value="NUDIX_hydrolase-like_dom_sf"/>
</dbReference>
<dbReference type="GO" id="GO:0006742">
    <property type="term" value="P:NADP+ catabolic process"/>
    <property type="evidence" value="ECO:0007669"/>
    <property type="project" value="TreeGrafter"/>
</dbReference>
<dbReference type="OrthoDB" id="9791656at2"/>
<dbReference type="PRINTS" id="PR00502">
    <property type="entry name" value="NUDIXFAMILY"/>
</dbReference>
<dbReference type="InterPro" id="IPR050241">
    <property type="entry name" value="NAD-cap_RNA_hydrolase_NudC"/>
</dbReference>
<organism evidence="12 13">
    <name type="scientific">Brumicola pallidula DSM 14239 = ACAM 615</name>
    <dbReference type="NCBI Taxonomy" id="1121922"/>
    <lineage>
        <taxon>Bacteria</taxon>
        <taxon>Pseudomonadati</taxon>
        <taxon>Pseudomonadota</taxon>
        <taxon>Gammaproteobacteria</taxon>
        <taxon>Alteromonadales</taxon>
        <taxon>Alteromonadaceae</taxon>
        <taxon>Brumicola</taxon>
    </lineage>
</organism>
<dbReference type="GO" id="GO:0035529">
    <property type="term" value="F:NADH pyrophosphatase activity"/>
    <property type="evidence" value="ECO:0007669"/>
    <property type="project" value="TreeGrafter"/>
</dbReference>
<keyword evidence="13" id="KW-1185">Reference proteome</keyword>
<proteinExistence type="inferred from homology"/>
<evidence type="ECO:0000256" key="3">
    <source>
        <dbReference type="ARBA" id="ARBA00009595"/>
    </source>
</evidence>
<dbReference type="Proteomes" id="UP000006251">
    <property type="component" value="Unassembled WGS sequence"/>
</dbReference>
<comment type="caution">
    <text evidence="12">The sequence shown here is derived from an EMBL/GenBank/DDBJ whole genome shotgun (WGS) entry which is preliminary data.</text>
</comment>
<dbReference type="InterPro" id="IPR020084">
    <property type="entry name" value="NUDIX_hydrolase_CS"/>
</dbReference>
<keyword evidence="8" id="KW-0520">NAD</keyword>
<dbReference type="InterPro" id="IPR049734">
    <property type="entry name" value="NudC-like_C"/>
</dbReference>
<evidence type="ECO:0000256" key="10">
    <source>
        <dbReference type="RuleBase" id="RU003476"/>
    </source>
</evidence>
<dbReference type="Pfam" id="PF00293">
    <property type="entry name" value="NUDIX"/>
    <property type="match status" value="1"/>
</dbReference>
<comment type="catalytic activity">
    <reaction evidence="9">
        <text>a 5'-end NAD(+)-phospho-ribonucleoside in mRNA + H2O = a 5'-end phospho-adenosine-phospho-ribonucleoside in mRNA + beta-nicotinamide D-ribonucleotide + 2 H(+)</text>
        <dbReference type="Rhea" id="RHEA:60876"/>
        <dbReference type="Rhea" id="RHEA-COMP:15698"/>
        <dbReference type="Rhea" id="RHEA-COMP:15719"/>
        <dbReference type="ChEBI" id="CHEBI:14649"/>
        <dbReference type="ChEBI" id="CHEBI:15377"/>
        <dbReference type="ChEBI" id="CHEBI:15378"/>
        <dbReference type="ChEBI" id="CHEBI:144029"/>
        <dbReference type="ChEBI" id="CHEBI:144051"/>
    </reaction>
    <physiologicalReaction direction="left-to-right" evidence="9">
        <dbReference type="Rhea" id="RHEA:60877"/>
    </physiologicalReaction>
</comment>
<dbReference type="AlphaFoldDB" id="K7A4T4"/>
<evidence type="ECO:0000259" key="11">
    <source>
        <dbReference type="PROSITE" id="PS51462"/>
    </source>
</evidence>
<keyword evidence="6 10" id="KW-0378">Hydrolase</keyword>
<evidence type="ECO:0000256" key="5">
    <source>
        <dbReference type="ARBA" id="ARBA00022723"/>
    </source>
</evidence>
<evidence type="ECO:0000313" key="12">
    <source>
        <dbReference type="EMBL" id="GAC30515.1"/>
    </source>
</evidence>
<dbReference type="GO" id="GO:0046872">
    <property type="term" value="F:metal ion binding"/>
    <property type="evidence" value="ECO:0007669"/>
    <property type="project" value="UniProtKB-KW"/>
</dbReference>
<dbReference type="GO" id="GO:0005829">
    <property type="term" value="C:cytosol"/>
    <property type="evidence" value="ECO:0007669"/>
    <property type="project" value="TreeGrafter"/>
</dbReference>
<dbReference type="PANTHER" id="PTHR42904:SF6">
    <property type="entry name" value="NAD-CAPPED RNA HYDROLASE NUDT12"/>
    <property type="match status" value="1"/>
</dbReference>
<evidence type="ECO:0000256" key="2">
    <source>
        <dbReference type="ARBA" id="ARBA00001947"/>
    </source>
</evidence>
<dbReference type="InterPro" id="IPR015376">
    <property type="entry name" value="Znr_NADH_PPase"/>
</dbReference>
<reference evidence="13" key="1">
    <citation type="journal article" date="2014" name="Environ. Microbiol.">
        <title>Comparative genomics of the marine bacterial genus Glaciecola reveals the high degree of genomic diversity and genomic characteristic for cold adaptation.</title>
        <authorList>
            <person name="Qin Q.L."/>
            <person name="Xie B.B."/>
            <person name="Yu Y."/>
            <person name="Shu Y.L."/>
            <person name="Rong J.C."/>
            <person name="Zhang Y.J."/>
            <person name="Zhao D.L."/>
            <person name="Chen X.L."/>
            <person name="Zhang X.Y."/>
            <person name="Chen B."/>
            <person name="Zhou B.C."/>
            <person name="Zhang Y.Z."/>
        </authorList>
    </citation>
    <scope>NUCLEOTIDE SEQUENCE [LARGE SCALE GENOMIC DNA]</scope>
    <source>
        <strain evidence="13">ACAM 615</strain>
    </source>
</reference>
<dbReference type="InterPro" id="IPR000086">
    <property type="entry name" value="NUDIX_hydrolase_dom"/>
</dbReference>
<evidence type="ECO:0000256" key="7">
    <source>
        <dbReference type="ARBA" id="ARBA00022842"/>
    </source>
</evidence>
<dbReference type="CDD" id="cd03429">
    <property type="entry name" value="NUDIX_NADH_pyrophosphatase_Nudt13"/>
    <property type="match status" value="1"/>
</dbReference>
<dbReference type="EMBL" id="BAEQ01000063">
    <property type="protein sequence ID" value="GAC30515.1"/>
    <property type="molecule type" value="Genomic_DNA"/>
</dbReference>
<keyword evidence="5" id="KW-0479">Metal-binding</keyword>
<evidence type="ECO:0000313" key="13">
    <source>
        <dbReference type="Proteomes" id="UP000006251"/>
    </source>
</evidence>
<protein>
    <recommendedName>
        <fullName evidence="4">NAD(+) diphosphatase</fullName>
        <ecNumber evidence="4">3.6.1.22</ecNumber>
    </recommendedName>
</protein>
<comment type="cofactor">
    <cofactor evidence="2">
        <name>Zn(2+)</name>
        <dbReference type="ChEBI" id="CHEBI:29105"/>
    </cofactor>
</comment>
<evidence type="ECO:0000256" key="6">
    <source>
        <dbReference type="ARBA" id="ARBA00022801"/>
    </source>
</evidence>